<proteinExistence type="predicted"/>
<keyword evidence="1" id="KW-0472">Membrane</keyword>
<dbReference type="RefSeq" id="WP_359273905.1">
    <property type="nucleotide sequence ID" value="NZ_JBEZNA010000042.1"/>
</dbReference>
<evidence type="ECO:0008006" key="4">
    <source>
        <dbReference type="Google" id="ProtNLM"/>
    </source>
</evidence>
<feature type="transmembrane region" description="Helical" evidence="1">
    <location>
        <begin position="123"/>
        <end position="142"/>
    </location>
</feature>
<accession>A0ABV3ESN1</accession>
<sequence>MQSSPDQPGRAGPPGKARVPEALVLVLVLVTAHTLGTAFGGWAILEENRSKQEHGQDLLVPMGTAWFVALFCWGLAALQVACVVLARKRRSWIRVVLIVCLSFGTFSTVIGFLGSLASGAPSLAMLVIAGLDVAALWTVCGGTGRHYFSVRGPAPASARG</sequence>
<reference evidence="2 3" key="1">
    <citation type="submission" date="2024-06" db="EMBL/GenBank/DDBJ databases">
        <title>The Natural Products Discovery Center: Release of the First 8490 Sequenced Strains for Exploring Actinobacteria Biosynthetic Diversity.</title>
        <authorList>
            <person name="Kalkreuter E."/>
            <person name="Kautsar S.A."/>
            <person name="Yang D."/>
            <person name="Bader C.D."/>
            <person name="Teijaro C.N."/>
            <person name="Fluegel L."/>
            <person name="Davis C.M."/>
            <person name="Simpson J.R."/>
            <person name="Lauterbach L."/>
            <person name="Steele A.D."/>
            <person name="Gui C."/>
            <person name="Meng S."/>
            <person name="Li G."/>
            <person name="Viehrig K."/>
            <person name="Ye F."/>
            <person name="Su P."/>
            <person name="Kiefer A.F."/>
            <person name="Nichols A."/>
            <person name="Cepeda A.J."/>
            <person name="Yan W."/>
            <person name="Fan B."/>
            <person name="Jiang Y."/>
            <person name="Adhikari A."/>
            <person name="Zheng C.-J."/>
            <person name="Schuster L."/>
            <person name="Cowan T.M."/>
            <person name="Smanski M.J."/>
            <person name="Chevrette M.G."/>
            <person name="De Carvalho L.P.S."/>
            <person name="Shen B."/>
        </authorList>
    </citation>
    <scope>NUCLEOTIDE SEQUENCE [LARGE SCALE GENOMIC DNA]</scope>
    <source>
        <strain evidence="2 3">NPDC048117</strain>
    </source>
</reference>
<name>A0ABV3ESN1_9ACTN</name>
<feature type="transmembrane region" description="Helical" evidence="1">
    <location>
        <begin position="93"/>
        <end position="117"/>
    </location>
</feature>
<dbReference type="Proteomes" id="UP001551584">
    <property type="component" value="Unassembled WGS sequence"/>
</dbReference>
<evidence type="ECO:0000313" key="2">
    <source>
        <dbReference type="EMBL" id="MEU9579214.1"/>
    </source>
</evidence>
<evidence type="ECO:0000256" key="1">
    <source>
        <dbReference type="SAM" id="Phobius"/>
    </source>
</evidence>
<feature type="transmembrane region" description="Helical" evidence="1">
    <location>
        <begin position="22"/>
        <end position="45"/>
    </location>
</feature>
<gene>
    <name evidence="2" type="ORF">AB0D95_18430</name>
</gene>
<dbReference type="EMBL" id="JBEZNA010000042">
    <property type="protein sequence ID" value="MEU9579214.1"/>
    <property type="molecule type" value="Genomic_DNA"/>
</dbReference>
<evidence type="ECO:0000313" key="3">
    <source>
        <dbReference type="Proteomes" id="UP001551584"/>
    </source>
</evidence>
<comment type="caution">
    <text evidence="2">The sequence shown here is derived from an EMBL/GenBank/DDBJ whole genome shotgun (WGS) entry which is preliminary data.</text>
</comment>
<keyword evidence="3" id="KW-1185">Reference proteome</keyword>
<keyword evidence="1" id="KW-1133">Transmembrane helix</keyword>
<keyword evidence="1" id="KW-0812">Transmembrane</keyword>
<organism evidence="2 3">
    <name type="scientific">Streptomyces chilikensis</name>
    <dbReference type="NCBI Taxonomy" id="1194079"/>
    <lineage>
        <taxon>Bacteria</taxon>
        <taxon>Bacillati</taxon>
        <taxon>Actinomycetota</taxon>
        <taxon>Actinomycetes</taxon>
        <taxon>Kitasatosporales</taxon>
        <taxon>Streptomycetaceae</taxon>
        <taxon>Streptomyces</taxon>
    </lineage>
</organism>
<protein>
    <recommendedName>
        <fullName evidence="4">Integral membrane protein</fullName>
    </recommendedName>
</protein>
<feature type="transmembrane region" description="Helical" evidence="1">
    <location>
        <begin position="65"/>
        <end position="86"/>
    </location>
</feature>